<keyword evidence="1 6" id="KW-0597">Phosphoprotein</keyword>
<dbReference type="PROSITE" id="PS50110">
    <property type="entry name" value="RESPONSE_REGULATORY"/>
    <property type="match status" value="1"/>
</dbReference>
<evidence type="ECO:0000256" key="3">
    <source>
        <dbReference type="ARBA" id="ARBA00023015"/>
    </source>
</evidence>
<keyword evidence="2" id="KW-0902">Two-component regulatory system</keyword>
<dbReference type="InterPro" id="IPR011006">
    <property type="entry name" value="CheY-like_superfamily"/>
</dbReference>
<evidence type="ECO:0000313" key="10">
    <source>
        <dbReference type="EMBL" id="MFC3229637.1"/>
    </source>
</evidence>
<comment type="caution">
    <text evidence="10">The sequence shown here is derived from an EMBL/GenBank/DDBJ whole genome shotgun (WGS) entry which is preliminary data.</text>
</comment>
<dbReference type="Proteomes" id="UP001595528">
    <property type="component" value="Unassembled WGS sequence"/>
</dbReference>
<reference evidence="11" key="1">
    <citation type="journal article" date="2019" name="Int. J. Syst. Evol. Microbiol.">
        <title>The Global Catalogue of Microorganisms (GCM) 10K type strain sequencing project: providing services to taxonomists for standard genome sequencing and annotation.</title>
        <authorList>
            <consortium name="The Broad Institute Genomics Platform"/>
            <consortium name="The Broad Institute Genome Sequencing Center for Infectious Disease"/>
            <person name="Wu L."/>
            <person name="Ma J."/>
        </authorList>
    </citation>
    <scope>NUCLEOTIDE SEQUENCE [LARGE SCALE GENOMIC DNA]</scope>
    <source>
        <strain evidence="11">KCTC 42964</strain>
    </source>
</reference>
<evidence type="ECO:0000256" key="5">
    <source>
        <dbReference type="ARBA" id="ARBA00023163"/>
    </source>
</evidence>
<evidence type="ECO:0000313" key="11">
    <source>
        <dbReference type="Proteomes" id="UP001595528"/>
    </source>
</evidence>
<accession>A0ABV7L5U8</accession>
<dbReference type="PROSITE" id="PS51755">
    <property type="entry name" value="OMPR_PHOB"/>
    <property type="match status" value="1"/>
</dbReference>
<evidence type="ECO:0000256" key="7">
    <source>
        <dbReference type="PROSITE-ProRule" id="PRU01091"/>
    </source>
</evidence>
<keyword evidence="3" id="KW-0805">Transcription regulation</keyword>
<keyword evidence="4 7" id="KW-0238">DNA-binding</keyword>
<dbReference type="InterPro" id="IPR036388">
    <property type="entry name" value="WH-like_DNA-bd_sf"/>
</dbReference>
<feature type="DNA-binding region" description="OmpR/PhoB-type" evidence="7">
    <location>
        <begin position="134"/>
        <end position="229"/>
    </location>
</feature>
<dbReference type="SMART" id="SM00448">
    <property type="entry name" value="REC"/>
    <property type="match status" value="1"/>
</dbReference>
<dbReference type="InterPro" id="IPR039420">
    <property type="entry name" value="WalR-like"/>
</dbReference>
<dbReference type="SUPFAM" id="SSF52172">
    <property type="entry name" value="CheY-like"/>
    <property type="match status" value="1"/>
</dbReference>
<proteinExistence type="predicted"/>
<dbReference type="Pfam" id="PF00072">
    <property type="entry name" value="Response_reg"/>
    <property type="match status" value="1"/>
</dbReference>
<dbReference type="Gene3D" id="6.10.250.690">
    <property type="match status" value="1"/>
</dbReference>
<dbReference type="PANTHER" id="PTHR48111">
    <property type="entry name" value="REGULATOR OF RPOS"/>
    <property type="match status" value="1"/>
</dbReference>
<gene>
    <name evidence="10" type="ORF">ACFOGJ_20480</name>
</gene>
<organism evidence="10 11">
    <name type="scientific">Marinibaculum pumilum</name>
    <dbReference type="NCBI Taxonomy" id="1766165"/>
    <lineage>
        <taxon>Bacteria</taxon>
        <taxon>Pseudomonadati</taxon>
        <taxon>Pseudomonadota</taxon>
        <taxon>Alphaproteobacteria</taxon>
        <taxon>Rhodospirillales</taxon>
        <taxon>Rhodospirillaceae</taxon>
        <taxon>Marinibaculum</taxon>
    </lineage>
</organism>
<dbReference type="InterPro" id="IPR001867">
    <property type="entry name" value="OmpR/PhoB-type_DNA-bd"/>
</dbReference>
<dbReference type="RefSeq" id="WP_379904029.1">
    <property type="nucleotide sequence ID" value="NZ_JBHRTR010000034.1"/>
</dbReference>
<dbReference type="PANTHER" id="PTHR48111:SF4">
    <property type="entry name" value="DNA-BINDING DUAL TRANSCRIPTIONAL REGULATOR OMPR"/>
    <property type="match status" value="1"/>
</dbReference>
<evidence type="ECO:0000256" key="6">
    <source>
        <dbReference type="PROSITE-ProRule" id="PRU00169"/>
    </source>
</evidence>
<protein>
    <submittedName>
        <fullName evidence="10">Response regulator</fullName>
    </submittedName>
</protein>
<dbReference type="InterPro" id="IPR001789">
    <property type="entry name" value="Sig_transdc_resp-reg_receiver"/>
</dbReference>
<evidence type="ECO:0000256" key="4">
    <source>
        <dbReference type="ARBA" id="ARBA00023125"/>
    </source>
</evidence>
<keyword evidence="11" id="KW-1185">Reference proteome</keyword>
<dbReference type="SMART" id="SM00862">
    <property type="entry name" value="Trans_reg_C"/>
    <property type="match status" value="1"/>
</dbReference>
<feature type="domain" description="OmpR/PhoB-type" evidence="9">
    <location>
        <begin position="134"/>
        <end position="229"/>
    </location>
</feature>
<evidence type="ECO:0000259" key="9">
    <source>
        <dbReference type="PROSITE" id="PS51755"/>
    </source>
</evidence>
<feature type="domain" description="Response regulatory" evidence="8">
    <location>
        <begin position="11"/>
        <end position="124"/>
    </location>
</feature>
<feature type="modified residue" description="4-aspartylphosphate" evidence="6">
    <location>
        <position position="60"/>
    </location>
</feature>
<dbReference type="Gene3D" id="3.40.50.2300">
    <property type="match status" value="1"/>
</dbReference>
<evidence type="ECO:0000256" key="1">
    <source>
        <dbReference type="ARBA" id="ARBA00022553"/>
    </source>
</evidence>
<dbReference type="Pfam" id="PF00486">
    <property type="entry name" value="Trans_reg_C"/>
    <property type="match status" value="1"/>
</dbReference>
<dbReference type="EMBL" id="JBHRTR010000034">
    <property type="protein sequence ID" value="MFC3229637.1"/>
    <property type="molecule type" value="Genomic_DNA"/>
</dbReference>
<keyword evidence="5" id="KW-0804">Transcription</keyword>
<dbReference type="Gene3D" id="1.10.10.10">
    <property type="entry name" value="Winged helix-like DNA-binding domain superfamily/Winged helix DNA-binding domain"/>
    <property type="match status" value="1"/>
</dbReference>
<evidence type="ECO:0000259" key="8">
    <source>
        <dbReference type="PROSITE" id="PS50110"/>
    </source>
</evidence>
<evidence type="ECO:0000256" key="2">
    <source>
        <dbReference type="ARBA" id="ARBA00023012"/>
    </source>
</evidence>
<name>A0ABV7L5U8_9PROT</name>
<sequence>MTEEVAADARHLLVVDDDRRLRDLLKRFLLERGYRVTTAVDAEDGLARMNGMAFDMLVVDVMLPNQSGLDFVAQIRRTSQVPVLMLTALGDPSERIRGLEAGADDYLAKPFEPRELLLRIEAILRRSEQAQTGSREIRYGEYVFDPVRGLLSRDGKPLGLTSSEVALLRIFTASPGLTISRAELAERTGTSEGRAIDVQITRLRRKIEADPKNPRFLQTVWGEGYVFWAD</sequence>
<dbReference type="CDD" id="cd00383">
    <property type="entry name" value="trans_reg_C"/>
    <property type="match status" value="1"/>
</dbReference>